<dbReference type="RefSeq" id="WP_013023457.1">
    <property type="nucleotide sequence ID" value="NC_013949.1"/>
</dbReference>
<dbReference type="KEGG" id="hms:HMU11330"/>
<dbReference type="AlphaFoldDB" id="D3UIR3"/>
<dbReference type="STRING" id="679897.HMU11330"/>
<dbReference type="HOGENOM" id="CLU_1872588_0_0_7"/>
<keyword evidence="1" id="KW-0812">Transmembrane</keyword>
<keyword evidence="1" id="KW-1133">Transmembrane helix</keyword>
<organism evidence="2 3">
    <name type="scientific">Helicobacter mustelae (strain ATCC 43772 / CCUG 25715 / CIP 103759 / LMG 18044 / NCTC 12198 / R85-136P)</name>
    <name type="common">Campylobacter mustelae</name>
    <dbReference type="NCBI Taxonomy" id="679897"/>
    <lineage>
        <taxon>Bacteria</taxon>
        <taxon>Pseudomonadati</taxon>
        <taxon>Campylobacterota</taxon>
        <taxon>Epsilonproteobacteria</taxon>
        <taxon>Campylobacterales</taxon>
        <taxon>Helicobacteraceae</taxon>
        <taxon>Helicobacter</taxon>
    </lineage>
</organism>
<accession>D3UIR3</accession>
<keyword evidence="1" id="KW-0472">Membrane</keyword>
<keyword evidence="3" id="KW-1185">Reference proteome</keyword>
<feature type="transmembrane region" description="Helical" evidence="1">
    <location>
        <begin position="6"/>
        <end position="25"/>
    </location>
</feature>
<reference evidence="2 3" key="1">
    <citation type="journal article" date="2010" name="BMC Genomics">
        <title>Comparative genomics and proteomics of Helicobacter mustelae, an ulcerogenic and carcinogenic gastric pathogen.</title>
        <authorList>
            <person name="O'Toole P.W."/>
            <person name="Snelling W.J."/>
            <person name="Canchaya C."/>
            <person name="Forde B.M."/>
            <person name="Hardie K.R."/>
            <person name="Josenhans C."/>
            <person name="Graham R.L.J."/>
            <person name="McMullan G."/>
            <person name="Parkhill J."/>
            <person name="Belda E."/>
            <person name="Bentley S.D."/>
        </authorList>
    </citation>
    <scope>NUCLEOTIDE SEQUENCE [LARGE SCALE GENOMIC DNA]</scope>
    <source>
        <strain evidence="3">ATCC 43772 / LMG 18044 / NCTC 12198 / 12198</strain>
    </source>
</reference>
<evidence type="ECO:0000256" key="1">
    <source>
        <dbReference type="SAM" id="Phobius"/>
    </source>
</evidence>
<proteinExistence type="predicted"/>
<protein>
    <submittedName>
        <fullName evidence="2">Putative periplasmic protein</fullName>
    </submittedName>
</protein>
<sequence>MRIHAFVLLEFLMAVVILGVISVAATKLSLSSKKQEFLSYQQAQSSLQLINALLQISRYLEDATKIITTASSMHFYQKEHFVQVELRGEDLYLDDVLLLSFVRRLEISRTKEGLWMELCDRYLCIGHAILLYGEQT</sequence>
<dbReference type="EMBL" id="FN555004">
    <property type="protein sequence ID" value="CBG40388.1"/>
    <property type="molecule type" value="Genomic_DNA"/>
</dbReference>
<name>D3UIR3_HELM1</name>
<evidence type="ECO:0000313" key="2">
    <source>
        <dbReference type="EMBL" id="CBG40388.1"/>
    </source>
</evidence>
<gene>
    <name evidence="2" type="ordered locus">HMU11330</name>
</gene>
<evidence type="ECO:0000313" key="3">
    <source>
        <dbReference type="Proteomes" id="UP000001522"/>
    </source>
</evidence>
<dbReference type="Proteomes" id="UP000001522">
    <property type="component" value="Chromosome"/>
</dbReference>